<dbReference type="AlphaFoldDB" id="A0A9P0P3I1"/>
<evidence type="ECO:0000313" key="2">
    <source>
        <dbReference type="Proteomes" id="UP001152888"/>
    </source>
</evidence>
<gene>
    <name evidence="1" type="ORF">ACAOBT_LOCUS5491</name>
</gene>
<accession>A0A9P0P3I1</accession>
<reference evidence="1" key="1">
    <citation type="submission" date="2022-03" db="EMBL/GenBank/DDBJ databases">
        <authorList>
            <person name="Sayadi A."/>
        </authorList>
    </citation>
    <scope>NUCLEOTIDE SEQUENCE</scope>
</reference>
<proteinExistence type="predicted"/>
<dbReference type="EMBL" id="CAKOFQ010006712">
    <property type="protein sequence ID" value="CAH1963912.1"/>
    <property type="molecule type" value="Genomic_DNA"/>
</dbReference>
<name>A0A9P0P3I1_ACAOB</name>
<evidence type="ECO:0000313" key="1">
    <source>
        <dbReference type="EMBL" id="CAH1963912.1"/>
    </source>
</evidence>
<protein>
    <submittedName>
        <fullName evidence="1">Uncharacterized protein</fullName>
    </submittedName>
</protein>
<organism evidence="1 2">
    <name type="scientific">Acanthoscelides obtectus</name>
    <name type="common">Bean weevil</name>
    <name type="synonym">Bruchus obtectus</name>
    <dbReference type="NCBI Taxonomy" id="200917"/>
    <lineage>
        <taxon>Eukaryota</taxon>
        <taxon>Metazoa</taxon>
        <taxon>Ecdysozoa</taxon>
        <taxon>Arthropoda</taxon>
        <taxon>Hexapoda</taxon>
        <taxon>Insecta</taxon>
        <taxon>Pterygota</taxon>
        <taxon>Neoptera</taxon>
        <taxon>Endopterygota</taxon>
        <taxon>Coleoptera</taxon>
        <taxon>Polyphaga</taxon>
        <taxon>Cucujiformia</taxon>
        <taxon>Chrysomeloidea</taxon>
        <taxon>Chrysomelidae</taxon>
        <taxon>Bruchinae</taxon>
        <taxon>Bruchini</taxon>
        <taxon>Acanthoscelides</taxon>
    </lineage>
</organism>
<comment type="caution">
    <text evidence="1">The sequence shown here is derived from an EMBL/GenBank/DDBJ whole genome shotgun (WGS) entry which is preliminary data.</text>
</comment>
<sequence>MFVLFQVCMGPFTCLTEKDSAMDDDVQVAAIASFSSSFDNEKEVKPWIARRELKRIYNNLVQELAVEDQRSYVNFLRMDEDETPSALRSGSW</sequence>
<keyword evidence="2" id="KW-1185">Reference proteome</keyword>
<dbReference type="Proteomes" id="UP001152888">
    <property type="component" value="Unassembled WGS sequence"/>
</dbReference>